<dbReference type="VEuPathDB" id="VectorBase:GAUT039517"/>
<sequence>MDLEKEGKLDDMLNNNDNHTDVTTYTNSNDECGECVIPHDDFINLISIELVNKQDLENFIKIFTVLDKHIAAKTLFKEEVRIEYKQHNGKEVVELLKDTDFTYHEVENVLNHLSKHGMKVPSSVIAHTLFAAYNHALESKNVAFSFSEGSPQFNIRVSKNIFIITPMSEENLELNSQSSKTLIESLQSEKNIYDCIVEENTIKVIVHSEIHQAINLIIKSLIKSRLLAKEEEGKFKEKLRQLAFKDQAFVEYSSIKTISRYPHNHPLRKHESITKDIENILCDFITNENSEFAIERGSRAGKKIEGRKRHIIVDTVGLVIAAEVHSASIQDRDSALNLFAQAKSQPYGSFLPIKGTQQNRCLLETGCLLTIAKKLVDTGFQVIPKRWIVERWLSNFRRIENCSIDTMCQLLNEESVVMTKQGLDFRFTKEAVEFMKRMYNESMALFKNILQVDCRILQQFKSVKLLDSSYISLPNSMENMYKGYGTSYIGYESNTKSGIKLQLVFDYLNQTLDQLNITEGIRRV</sequence>
<dbReference type="EnsemblMetazoa" id="GAUT039517-RA">
    <property type="protein sequence ID" value="GAUT039517-PA"/>
    <property type="gene ID" value="GAUT039517"/>
</dbReference>
<protein>
    <submittedName>
        <fullName evidence="1">Uncharacterized protein</fullName>
    </submittedName>
</protein>
<keyword evidence="2" id="KW-1185">Reference proteome</keyword>
<dbReference type="AlphaFoldDB" id="A0A1A9VJT2"/>
<dbReference type="Proteomes" id="UP000078200">
    <property type="component" value="Unassembled WGS sequence"/>
</dbReference>
<proteinExistence type="predicted"/>
<organism evidence="1 2">
    <name type="scientific">Glossina austeni</name>
    <name type="common">Savannah tsetse fly</name>
    <dbReference type="NCBI Taxonomy" id="7395"/>
    <lineage>
        <taxon>Eukaryota</taxon>
        <taxon>Metazoa</taxon>
        <taxon>Ecdysozoa</taxon>
        <taxon>Arthropoda</taxon>
        <taxon>Hexapoda</taxon>
        <taxon>Insecta</taxon>
        <taxon>Pterygota</taxon>
        <taxon>Neoptera</taxon>
        <taxon>Endopterygota</taxon>
        <taxon>Diptera</taxon>
        <taxon>Brachycera</taxon>
        <taxon>Muscomorpha</taxon>
        <taxon>Hippoboscoidea</taxon>
        <taxon>Glossinidae</taxon>
        <taxon>Glossina</taxon>
    </lineage>
</organism>
<name>A0A1A9VJT2_GLOAU</name>
<dbReference type="PANTHER" id="PTHR30007">
    <property type="entry name" value="PHP DOMAIN PROTEIN"/>
    <property type="match status" value="1"/>
</dbReference>
<accession>A0A1A9VJT2</accession>
<evidence type="ECO:0000313" key="2">
    <source>
        <dbReference type="Proteomes" id="UP000078200"/>
    </source>
</evidence>
<reference evidence="1" key="1">
    <citation type="submission" date="2020-05" db="UniProtKB">
        <authorList>
            <consortium name="EnsemblMetazoa"/>
        </authorList>
    </citation>
    <scope>IDENTIFICATION</scope>
    <source>
        <strain evidence="1">TTRI</strain>
    </source>
</reference>
<dbReference type="PANTHER" id="PTHR30007:SF0">
    <property type="entry name" value="TRANSPOSASE"/>
    <property type="match status" value="1"/>
</dbReference>
<evidence type="ECO:0000313" key="1">
    <source>
        <dbReference type="EnsemblMetazoa" id="GAUT039517-PA"/>
    </source>
</evidence>